<keyword evidence="12" id="KW-1185">Reference proteome</keyword>
<dbReference type="InterPro" id="IPR011335">
    <property type="entry name" value="Restrct_endonuc-II-like"/>
</dbReference>
<dbReference type="Gene3D" id="1.10.10.990">
    <property type="match status" value="1"/>
</dbReference>
<evidence type="ECO:0000313" key="11">
    <source>
        <dbReference type="EMBL" id="PJZ70616.1"/>
    </source>
</evidence>
<dbReference type="InterPro" id="IPR041500">
    <property type="entry name" value="RecC_C"/>
</dbReference>
<keyword evidence="4" id="KW-0378">Hydrolase</keyword>
<feature type="domain" description="RecC C-terminal" evidence="10">
    <location>
        <begin position="880"/>
        <end position="1002"/>
    </location>
</feature>
<evidence type="ECO:0000256" key="3">
    <source>
        <dbReference type="ARBA" id="ARBA00022763"/>
    </source>
</evidence>
<dbReference type="EMBL" id="NPDY01000002">
    <property type="protein sequence ID" value="PJZ70616.1"/>
    <property type="molecule type" value="Genomic_DNA"/>
</dbReference>
<organism evidence="11 12">
    <name type="scientific">Leptospira perolatii</name>
    <dbReference type="NCBI Taxonomy" id="2023191"/>
    <lineage>
        <taxon>Bacteria</taxon>
        <taxon>Pseudomonadati</taxon>
        <taxon>Spirochaetota</taxon>
        <taxon>Spirochaetia</taxon>
        <taxon>Leptospirales</taxon>
        <taxon>Leptospiraceae</taxon>
        <taxon>Leptospira</taxon>
    </lineage>
</organism>
<comment type="caution">
    <text evidence="11">The sequence shown here is derived from an EMBL/GenBank/DDBJ whole genome shotgun (WGS) entry which is preliminary data.</text>
</comment>
<keyword evidence="3" id="KW-0227">DNA damage</keyword>
<dbReference type="SUPFAM" id="SSF52540">
    <property type="entry name" value="P-loop containing nucleoside triphosphate hydrolases"/>
    <property type="match status" value="2"/>
</dbReference>
<dbReference type="Pfam" id="PF04257">
    <property type="entry name" value="Exonuc_V_gamma"/>
    <property type="match status" value="1"/>
</dbReference>
<dbReference type="Gene3D" id="3.40.50.10930">
    <property type="match status" value="1"/>
</dbReference>
<keyword evidence="7" id="KW-0067">ATP-binding</keyword>
<evidence type="ECO:0000256" key="2">
    <source>
        <dbReference type="ARBA" id="ARBA00022741"/>
    </source>
</evidence>
<evidence type="ECO:0000256" key="7">
    <source>
        <dbReference type="ARBA" id="ARBA00022840"/>
    </source>
</evidence>
<dbReference type="InterPro" id="IPR027417">
    <property type="entry name" value="P-loop_NTPase"/>
</dbReference>
<evidence type="ECO:0000256" key="9">
    <source>
        <dbReference type="ARBA" id="ARBA00023204"/>
    </source>
</evidence>
<evidence type="ECO:0000256" key="1">
    <source>
        <dbReference type="ARBA" id="ARBA00022722"/>
    </source>
</evidence>
<reference evidence="11 12" key="1">
    <citation type="submission" date="2017-07" db="EMBL/GenBank/DDBJ databases">
        <title>Leptospira spp. isolated from tropical soils.</title>
        <authorList>
            <person name="Thibeaux R."/>
            <person name="Iraola G."/>
            <person name="Ferres I."/>
            <person name="Bierque E."/>
            <person name="Girault D."/>
            <person name="Soupe-Gilbert M.-E."/>
            <person name="Picardeau M."/>
            <person name="Goarant C."/>
        </authorList>
    </citation>
    <scope>NUCLEOTIDE SEQUENCE [LARGE SCALE GENOMIC DNA]</scope>
    <source>
        <strain evidence="11 12">FH1-B-C1</strain>
    </source>
</reference>
<keyword evidence="5" id="KW-0347">Helicase</keyword>
<accession>A0ABX4PBY6</accession>
<name>A0ABX4PBY6_9LEPT</name>
<gene>
    <name evidence="11" type="ORF">CH360_03485</name>
</gene>
<keyword evidence="9" id="KW-0234">DNA repair</keyword>
<protein>
    <recommendedName>
        <fullName evidence="10">RecC C-terminal domain-containing protein</fullName>
    </recommendedName>
</protein>
<evidence type="ECO:0000259" key="10">
    <source>
        <dbReference type="Pfam" id="PF17946"/>
    </source>
</evidence>
<keyword evidence="8" id="KW-0238">DNA-binding</keyword>
<evidence type="ECO:0000313" key="12">
    <source>
        <dbReference type="Proteomes" id="UP000231962"/>
    </source>
</evidence>
<evidence type="ECO:0000256" key="6">
    <source>
        <dbReference type="ARBA" id="ARBA00022839"/>
    </source>
</evidence>
<dbReference type="Pfam" id="PF17946">
    <property type="entry name" value="RecC_C"/>
    <property type="match status" value="1"/>
</dbReference>
<keyword evidence="6" id="KW-0269">Exonuclease</keyword>
<dbReference type="Gene3D" id="1.10.10.160">
    <property type="match status" value="1"/>
</dbReference>
<keyword evidence="1" id="KW-0540">Nuclease</keyword>
<dbReference type="RefSeq" id="WP_100712624.1">
    <property type="nucleotide sequence ID" value="NZ_NPDY01000002.1"/>
</dbReference>
<dbReference type="SUPFAM" id="SSF52980">
    <property type="entry name" value="Restriction endonuclease-like"/>
    <property type="match status" value="1"/>
</dbReference>
<sequence>MNRVFHSYQIRSLSKDRQSIDKKEKSAIIFYADAKLCKKPESFWEKSLFALPISYKIVFESFMPIVVHSSDDLSVLASTLLQLIHTESVEQKGLHSPVIVIPNLTMETWLSLEFAKSAGVTASIRFLFFEKAISELFIRKFKSTEDSWKEFLQPREIQLFIYSFLIAHPDLVQKYESLNRYLLPEGREKADPVRIFDLAARISKYFKDYELHRQDWIRNWLGKDYEILKLSEEELRESEATKSETFFLEKEIYSQVTAFLGSKGRETLLQSAMKVFGSKDRTNLPDAKNPQENFYIFGLSQFAPAYIAMFRNRFPELNVHVFQFGFPGLDHAEDSGFKRTTCRSWSQPFLVVQKNWKLAGAHFIKYTPDRSPRSSNLRSFQRYLLGESEPLKNEIESKAIPITGKKQPADGSILVLETPGKFREVESIYHSILAKLDADDHLKLTEIGIFCTNLAEYRAAIEFSFEGGIMALVQEGEKQSIRKKTIPYTIRDLTVAETSSYMKGILSIFMLLLSGKNRSNLFALYRNPCFQNRWKINSSFVDHCIEYAKDLNLFLDTDDENIKEPFSFGSGFLRLALGEILPQWAEKEIGISPFEQNEPMIEKWIHIWISLNQKLAEFQQVLADPNVKTEIFLESFQGLLSSTLLPDQASEIEIESEVDSVLFRLRDIDWDPKTEEDRIHFLETYLLESVSGLPIRKGKYLTDGITISALQPMRPIPFKHIYILGMGEGLFPGSEDRSAFNLRYLSPRESDITAKQADESLLYETILSAKESLTFSFVNQDIGKDEELAPSSSLVQIEQALKEHILSDGEKIRVRIPLSKSSKSYFESSQGIQEIFKKTYDISASLVYGPLETRQKYCEQIINFGLSSSAPISRSASEVSIDLSDLVKFWNSPLSHRLQKKFGMYVEDAEETENISWEPFRLESRENYLFRQEFWSEALDRITREKSDSKLVGIFSDAFTNACSRFTREGRIPKGIFGEIEIEDLESQYKSLVESLDPLLSGCEYFDAIVFGEKERSGSILRINEPLIESDVLQKVVLTGEKKGIFYQPVERKFLLFYPFHSSKFRNYFEPFLVASLMFQFRQQLNREFDSIEVLFAYGDKLKQVRIGGEQEQRIAILEETIRFYFLQDPVLVSADLWEDFTKAKLAQKDPEIFMRWCRSAILESSSDYLNSSLRILPRPWEYLSETGYSIAQKIYSPLESLIS</sequence>
<evidence type="ECO:0000256" key="4">
    <source>
        <dbReference type="ARBA" id="ARBA00022801"/>
    </source>
</evidence>
<dbReference type="Gene3D" id="3.40.50.300">
    <property type="entry name" value="P-loop containing nucleotide triphosphate hydrolases"/>
    <property type="match status" value="2"/>
</dbReference>
<dbReference type="PANTHER" id="PTHR30591:SF1">
    <property type="entry name" value="RECBCD ENZYME SUBUNIT RECC"/>
    <property type="match status" value="1"/>
</dbReference>
<evidence type="ECO:0000256" key="5">
    <source>
        <dbReference type="ARBA" id="ARBA00022806"/>
    </source>
</evidence>
<dbReference type="Proteomes" id="UP000231962">
    <property type="component" value="Unassembled WGS sequence"/>
</dbReference>
<dbReference type="InterPro" id="IPR013986">
    <property type="entry name" value="DExx_box_DNA_helicase_dom_sf"/>
</dbReference>
<keyword evidence="2" id="KW-0547">Nucleotide-binding</keyword>
<dbReference type="PANTHER" id="PTHR30591">
    <property type="entry name" value="RECBCD ENZYME SUBUNIT RECC"/>
    <property type="match status" value="1"/>
</dbReference>
<evidence type="ECO:0000256" key="8">
    <source>
        <dbReference type="ARBA" id="ARBA00023125"/>
    </source>
</evidence>
<proteinExistence type="predicted"/>